<evidence type="ECO:0000256" key="1">
    <source>
        <dbReference type="SAM" id="SignalP"/>
    </source>
</evidence>
<dbReference type="GO" id="GO:0071966">
    <property type="term" value="P:fungal-type cell wall polysaccharide metabolic process"/>
    <property type="evidence" value="ECO:0007669"/>
    <property type="project" value="TreeGrafter"/>
</dbReference>
<feature type="signal peptide" evidence="1">
    <location>
        <begin position="1"/>
        <end position="25"/>
    </location>
</feature>
<dbReference type="Gene3D" id="3.20.20.80">
    <property type="entry name" value="Glycosidases"/>
    <property type="match status" value="1"/>
</dbReference>
<gene>
    <name evidence="3" type="ORF">AAE3_LOCUS3712</name>
</gene>
<dbReference type="GO" id="GO:0009277">
    <property type="term" value="C:fungal-type cell wall"/>
    <property type="evidence" value="ECO:0007669"/>
    <property type="project" value="TreeGrafter"/>
</dbReference>
<proteinExistence type="predicted"/>
<dbReference type="Pfam" id="PF11790">
    <property type="entry name" value="Glyco_hydro_cc"/>
    <property type="match status" value="1"/>
</dbReference>
<dbReference type="InterPro" id="IPR024655">
    <property type="entry name" value="Asl1_glyco_hydro_catalytic"/>
</dbReference>
<feature type="domain" description="Asl1-like glycosyl hydrolase catalytic" evidence="2">
    <location>
        <begin position="33"/>
        <end position="255"/>
    </location>
</feature>
<sequence length="258" mass="28503">MAHSTLFARLLLLLLSTTTSLPASASKNPKRGIAFADPSNPVDIKKANTSSSVISWQYNWASSPPDYLAKSGIPYIPMQWGTSGIEDFANNVKKQGGFNEPDLSSQSNINANYAAKLWKQYIHPLAASGIRLGAPAVTSGPGGRVWLTAFLNACSGCKIDFIPLHWYGTGTTNFYNYLSQMHTDFPNYPLWVTEYASTSSNPSEVKDFLTATTKYMDSLNYVERYSWFAYERPQSGSYWNLLDSQGNLGDLGQLYVNA</sequence>
<organism evidence="3 4">
    <name type="scientific">Cyclocybe aegerita</name>
    <name type="common">Black poplar mushroom</name>
    <name type="synonym">Agrocybe aegerita</name>
    <dbReference type="NCBI Taxonomy" id="1973307"/>
    <lineage>
        <taxon>Eukaryota</taxon>
        <taxon>Fungi</taxon>
        <taxon>Dikarya</taxon>
        <taxon>Basidiomycota</taxon>
        <taxon>Agaricomycotina</taxon>
        <taxon>Agaricomycetes</taxon>
        <taxon>Agaricomycetidae</taxon>
        <taxon>Agaricales</taxon>
        <taxon>Agaricineae</taxon>
        <taxon>Bolbitiaceae</taxon>
        <taxon>Cyclocybe</taxon>
    </lineage>
</organism>
<dbReference type="InterPro" id="IPR017853">
    <property type="entry name" value="GH"/>
</dbReference>
<dbReference type="OrthoDB" id="43654at2759"/>
<evidence type="ECO:0000259" key="2">
    <source>
        <dbReference type="Pfam" id="PF11790"/>
    </source>
</evidence>
<dbReference type="AlphaFoldDB" id="A0A8S0W8J1"/>
<dbReference type="Proteomes" id="UP000467700">
    <property type="component" value="Unassembled WGS sequence"/>
</dbReference>
<dbReference type="PANTHER" id="PTHR34154">
    <property type="entry name" value="ALKALI-SENSITIVE LINKAGE PROTEIN 1"/>
    <property type="match status" value="1"/>
</dbReference>
<protein>
    <recommendedName>
        <fullName evidence="2">Asl1-like glycosyl hydrolase catalytic domain-containing protein</fullName>
    </recommendedName>
</protein>
<evidence type="ECO:0000313" key="3">
    <source>
        <dbReference type="EMBL" id="CAA7261406.1"/>
    </source>
</evidence>
<evidence type="ECO:0000313" key="4">
    <source>
        <dbReference type="Proteomes" id="UP000467700"/>
    </source>
</evidence>
<name>A0A8S0W8J1_CYCAE</name>
<dbReference type="EMBL" id="CACVBS010000033">
    <property type="protein sequence ID" value="CAA7261406.1"/>
    <property type="molecule type" value="Genomic_DNA"/>
</dbReference>
<keyword evidence="4" id="KW-1185">Reference proteome</keyword>
<accession>A0A8S0W8J1</accession>
<reference evidence="3 4" key="1">
    <citation type="submission" date="2020-01" db="EMBL/GenBank/DDBJ databases">
        <authorList>
            <person name="Gupta K D."/>
        </authorList>
    </citation>
    <scope>NUCLEOTIDE SEQUENCE [LARGE SCALE GENOMIC DNA]</scope>
</reference>
<comment type="caution">
    <text evidence="3">The sequence shown here is derived from an EMBL/GenBank/DDBJ whole genome shotgun (WGS) entry which is preliminary data.</text>
</comment>
<dbReference type="SUPFAM" id="SSF51445">
    <property type="entry name" value="(Trans)glycosidases"/>
    <property type="match status" value="1"/>
</dbReference>
<dbReference type="InterPro" id="IPR053183">
    <property type="entry name" value="ASL1"/>
</dbReference>
<keyword evidence="1" id="KW-0732">Signal</keyword>
<dbReference type="PANTHER" id="PTHR34154:SF3">
    <property type="entry name" value="ALKALI-SENSITIVE LINKAGE PROTEIN 1"/>
    <property type="match status" value="1"/>
</dbReference>
<feature type="chain" id="PRO_5035914354" description="Asl1-like glycosyl hydrolase catalytic domain-containing protein" evidence="1">
    <location>
        <begin position="26"/>
        <end position="258"/>
    </location>
</feature>